<proteinExistence type="predicted"/>
<protein>
    <submittedName>
        <fullName evidence="1">Uncharacterized protein</fullName>
    </submittedName>
</protein>
<name>A0ACC2P7G8_9HYME</name>
<dbReference type="EMBL" id="CM056742">
    <property type="protein sequence ID" value="KAJ8679038.1"/>
    <property type="molecule type" value="Genomic_DNA"/>
</dbReference>
<evidence type="ECO:0000313" key="2">
    <source>
        <dbReference type="Proteomes" id="UP001239111"/>
    </source>
</evidence>
<gene>
    <name evidence="1" type="ORF">QAD02_014825</name>
</gene>
<organism evidence="1 2">
    <name type="scientific">Eretmocerus hayati</name>
    <dbReference type="NCBI Taxonomy" id="131215"/>
    <lineage>
        <taxon>Eukaryota</taxon>
        <taxon>Metazoa</taxon>
        <taxon>Ecdysozoa</taxon>
        <taxon>Arthropoda</taxon>
        <taxon>Hexapoda</taxon>
        <taxon>Insecta</taxon>
        <taxon>Pterygota</taxon>
        <taxon>Neoptera</taxon>
        <taxon>Endopterygota</taxon>
        <taxon>Hymenoptera</taxon>
        <taxon>Apocrita</taxon>
        <taxon>Proctotrupomorpha</taxon>
        <taxon>Chalcidoidea</taxon>
        <taxon>Aphelinidae</taxon>
        <taxon>Aphelininae</taxon>
        <taxon>Eretmocerus</taxon>
    </lineage>
</organism>
<reference evidence="1" key="1">
    <citation type="submission" date="2023-04" db="EMBL/GenBank/DDBJ databases">
        <title>A chromosome-level genome assembly of the parasitoid wasp Eretmocerus hayati.</title>
        <authorList>
            <person name="Zhong Y."/>
            <person name="Liu S."/>
            <person name="Liu Y."/>
        </authorList>
    </citation>
    <scope>NUCLEOTIDE SEQUENCE</scope>
    <source>
        <strain evidence="1">ZJU_SS_LIU_2023</strain>
    </source>
</reference>
<keyword evidence="2" id="KW-1185">Reference proteome</keyword>
<accession>A0ACC2P7G8</accession>
<dbReference type="Proteomes" id="UP001239111">
    <property type="component" value="Chromosome 2"/>
</dbReference>
<evidence type="ECO:0000313" key="1">
    <source>
        <dbReference type="EMBL" id="KAJ8679038.1"/>
    </source>
</evidence>
<sequence>MDRNKAPRVPDVIYRLAIDASYFVLADLPSHSLSLRQIFSGNLLKLVELSLGAQTEYDNPNNNANDLIDTNNGIEFSSKDSLDSQLPNDGASTSNGSGSQDGRDNESLDETQIDDGVTDELDSEGNIVDTQDQGRQVEINNDAIVRKFENGNLLGVS</sequence>
<comment type="caution">
    <text evidence="1">The sequence shown here is derived from an EMBL/GenBank/DDBJ whole genome shotgun (WGS) entry which is preliminary data.</text>
</comment>